<evidence type="ECO:0000256" key="1">
    <source>
        <dbReference type="SAM" id="MobiDB-lite"/>
    </source>
</evidence>
<evidence type="ECO:0000313" key="3">
    <source>
        <dbReference type="EMBL" id="KAF8791903.1"/>
    </source>
</evidence>
<dbReference type="AlphaFoldDB" id="A0A8T0FT87"/>
<feature type="compositionally biased region" description="Basic and acidic residues" evidence="1">
    <location>
        <begin position="37"/>
        <end position="50"/>
    </location>
</feature>
<evidence type="ECO:0000313" key="4">
    <source>
        <dbReference type="Proteomes" id="UP000807504"/>
    </source>
</evidence>
<accession>A0A8T0FT87</accession>
<name>A0A8T0FT87_ARGBR</name>
<keyword evidence="2" id="KW-0732">Signal</keyword>
<proteinExistence type="predicted"/>
<sequence length="122" mass="13317">MLWTQALIAFVAVASIVLGAEEIKEKIDTADSSPPTEGKDESKVLQERGDIQQTYKPNPQKKSGGAQESVGIPVNAHPPINHLLIPPPGLKRNPGPPPGLQRHKELPNQPIYKTSNQILLHR</sequence>
<feature type="signal peptide" evidence="2">
    <location>
        <begin position="1"/>
        <end position="19"/>
    </location>
</feature>
<feature type="compositionally biased region" description="Polar residues" evidence="1">
    <location>
        <begin position="111"/>
        <end position="122"/>
    </location>
</feature>
<feature type="chain" id="PRO_5035718451" evidence="2">
    <location>
        <begin position="20"/>
        <end position="122"/>
    </location>
</feature>
<gene>
    <name evidence="3" type="ORF">HNY73_003569</name>
</gene>
<organism evidence="3 4">
    <name type="scientific">Argiope bruennichi</name>
    <name type="common">Wasp spider</name>
    <name type="synonym">Aranea bruennichi</name>
    <dbReference type="NCBI Taxonomy" id="94029"/>
    <lineage>
        <taxon>Eukaryota</taxon>
        <taxon>Metazoa</taxon>
        <taxon>Ecdysozoa</taxon>
        <taxon>Arthropoda</taxon>
        <taxon>Chelicerata</taxon>
        <taxon>Arachnida</taxon>
        <taxon>Araneae</taxon>
        <taxon>Araneomorphae</taxon>
        <taxon>Entelegynae</taxon>
        <taxon>Araneoidea</taxon>
        <taxon>Araneidae</taxon>
        <taxon>Argiope</taxon>
    </lineage>
</organism>
<evidence type="ECO:0000256" key="2">
    <source>
        <dbReference type="SAM" id="SignalP"/>
    </source>
</evidence>
<comment type="caution">
    <text evidence="3">The sequence shown here is derived from an EMBL/GenBank/DDBJ whole genome shotgun (WGS) entry which is preliminary data.</text>
</comment>
<feature type="region of interest" description="Disordered" evidence="1">
    <location>
        <begin position="25"/>
        <end position="122"/>
    </location>
</feature>
<feature type="compositionally biased region" description="Polar residues" evidence="1">
    <location>
        <begin position="51"/>
        <end position="61"/>
    </location>
</feature>
<feature type="compositionally biased region" description="Pro residues" evidence="1">
    <location>
        <begin position="85"/>
        <end position="99"/>
    </location>
</feature>
<protein>
    <submittedName>
        <fullName evidence="3">Uncharacterized protein</fullName>
    </submittedName>
</protein>
<reference evidence="3" key="1">
    <citation type="journal article" date="2020" name="bioRxiv">
        <title>Chromosome-level reference genome of the European wasp spider Argiope bruennichi: a resource for studies on range expansion and evolutionary adaptation.</title>
        <authorList>
            <person name="Sheffer M.M."/>
            <person name="Hoppe A."/>
            <person name="Krehenwinkel H."/>
            <person name="Uhl G."/>
            <person name="Kuss A.W."/>
            <person name="Jensen L."/>
            <person name="Jensen C."/>
            <person name="Gillespie R.G."/>
            <person name="Hoff K.J."/>
            <person name="Prost S."/>
        </authorList>
    </citation>
    <scope>NUCLEOTIDE SEQUENCE</scope>
</reference>
<dbReference type="EMBL" id="JABXBU010000003">
    <property type="protein sequence ID" value="KAF8791903.1"/>
    <property type="molecule type" value="Genomic_DNA"/>
</dbReference>
<reference evidence="3" key="2">
    <citation type="submission" date="2020-06" db="EMBL/GenBank/DDBJ databases">
        <authorList>
            <person name="Sheffer M."/>
        </authorList>
    </citation>
    <scope>NUCLEOTIDE SEQUENCE</scope>
</reference>
<dbReference type="Proteomes" id="UP000807504">
    <property type="component" value="Unassembled WGS sequence"/>
</dbReference>
<keyword evidence="4" id="KW-1185">Reference proteome</keyword>